<dbReference type="PANTHER" id="PTHR30050">
    <property type="entry name" value="CHROMOSOMAL REPLICATION INITIATOR PROTEIN DNAA"/>
    <property type="match status" value="1"/>
</dbReference>
<dbReference type="Proteomes" id="UP000274695">
    <property type="component" value="Unassembled WGS sequence"/>
</dbReference>
<dbReference type="Pfam" id="PF00308">
    <property type="entry name" value="Bac_DnaA"/>
    <property type="match status" value="1"/>
</dbReference>
<protein>
    <submittedName>
        <fullName evidence="3">DnaA regulatory inactivator Hda</fullName>
    </submittedName>
</protein>
<dbReference type="Gene3D" id="1.10.8.60">
    <property type="match status" value="1"/>
</dbReference>
<evidence type="ECO:0000313" key="3">
    <source>
        <dbReference type="EMBL" id="POP53580.1"/>
    </source>
</evidence>
<dbReference type="InterPro" id="IPR027417">
    <property type="entry name" value="P-loop_NTPase"/>
</dbReference>
<dbReference type="SUPFAM" id="SSF52540">
    <property type="entry name" value="P-loop containing nucleoside triphosphate hydrolases"/>
    <property type="match status" value="1"/>
</dbReference>
<reference evidence="4 6" key="2">
    <citation type="submission" date="2018-10" db="EMBL/GenBank/DDBJ databases">
        <title>Draft genome sequence of Zhongshania sp. DSW25-10.</title>
        <authorList>
            <person name="Oh J."/>
        </authorList>
    </citation>
    <scope>NUCLEOTIDE SEQUENCE [LARGE SCALE GENOMIC DNA]</scope>
    <source>
        <strain evidence="4 6">DSW25-10</strain>
    </source>
</reference>
<dbReference type="Gene3D" id="3.40.50.300">
    <property type="entry name" value="P-loop containing nucleotide triphosphate hydrolases"/>
    <property type="match status" value="1"/>
</dbReference>
<dbReference type="PANTHER" id="PTHR30050:SF5">
    <property type="entry name" value="DNAA REGULATORY INACTIVATOR HDA"/>
    <property type="match status" value="1"/>
</dbReference>
<evidence type="ECO:0000313" key="6">
    <source>
        <dbReference type="Proteomes" id="UP000274695"/>
    </source>
</evidence>
<dbReference type="InterPro" id="IPR017788">
    <property type="entry name" value="Hda"/>
</dbReference>
<dbReference type="OrthoDB" id="9784878at2"/>
<accession>A0A2S4HI36</accession>
<comment type="caution">
    <text evidence="3">The sequence shown here is derived from an EMBL/GenBank/DDBJ whole genome shotgun (WGS) entry which is preliminary data.</text>
</comment>
<gene>
    <name evidence="3" type="primary">hda</name>
    <name evidence="3" type="ORF">C0068_06395</name>
    <name evidence="4" type="ORF">D0911_12020</name>
</gene>
<dbReference type="InterPro" id="IPR013317">
    <property type="entry name" value="DnaA_dom"/>
</dbReference>
<feature type="domain" description="Hda lid" evidence="2">
    <location>
        <begin position="166"/>
        <end position="229"/>
    </location>
</feature>
<evidence type="ECO:0000259" key="1">
    <source>
        <dbReference type="Pfam" id="PF00308"/>
    </source>
</evidence>
<dbReference type="NCBIfam" id="TIGR03420">
    <property type="entry name" value="DnaA_homol_Hda"/>
    <property type="match status" value="1"/>
</dbReference>
<sequence length="231" mass="26027">MPSPQLPLALKLDTEATFDNFYTPEGHRLLVNQLQQQAAGTGEKWVYLYGAGGKSHLLQACCHLAESEGRYARYIPLGELIDFDPESLLEGAEYLDLLCFDDLQLIAGHDEWERAVFNCYNRMLATSACMLVSSSLAHSQLTLGLPDLQSRLQSLSSYRLSDLNESERMAALKFKANIRGILVSDAVAEYIYTRCQRDAKSLFDLLNVLDRLSLVEQRKLTIPFVKQAMAW</sequence>
<name>A0A2S4HI36_9GAMM</name>
<dbReference type="RefSeq" id="WP_103683654.1">
    <property type="nucleotide sequence ID" value="NZ_PQGG01000013.1"/>
</dbReference>
<feature type="domain" description="Chromosomal replication initiator protein DnaA ATPAse" evidence="1">
    <location>
        <begin position="12"/>
        <end position="153"/>
    </location>
</feature>
<dbReference type="GO" id="GO:0032297">
    <property type="term" value="P:negative regulation of DNA-templated DNA replication initiation"/>
    <property type="evidence" value="ECO:0007669"/>
    <property type="project" value="InterPro"/>
</dbReference>
<proteinExistence type="predicted"/>
<dbReference type="Proteomes" id="UP000237222">
    <property type="component" value="Unassembled WGS sequence"/>
</dbReference>
<evidence type="ECO:0000313" key="5">
    <source>
        <dbReference type="Proteomes" id="UP000237222"/>
    </source>
</evidence>
<dbReference type="Pfam" id="PF22688">
    <property type="entry name" value="Hda_lid"/>
    <property type="match status" value="1"/>
</dbReference>
<dbReference type="GO" id="GO:0006270">
    <property type="term" value="P:DNA replication initiation"/>
    <property type="evidence" value="ECO:0007669"/>
    <property type="project" value="TreeGrafter"/>
</dbReference>
<evidence type="ECO:0000313" key="4">
    <source>
        <dbReference type="EMBL" id="RNL61672.1"/>
    </source>
</evidence>
<dbReference type="AlphaFoldDB" id="A0A2S4HI36"/>
<keyword evidence="6" id="KW-1185">Reference proteome</keyword>
<dbReference type="InterPro" id="IPR055199">
    <property type="entry name" value="Hda_lid"/>
</dbReference>
<organism evidence="3 5">
    <name type="scientific">Zhongshania marina</name>
    <dbReference type="NCBI Taxonomy" id="2304603"/>
    <lineage>
        <taxon>Bacteria</taxon>
        <taxon>Pseudomonadati</taxon>
        <taxon>Pseudomonadota</taxon>
        <taxon>Gammaproteobacteria</taxon>
        <taxon>Cellvibrionales</taxon>
        <taxon>Spongiibacteraceae</taxon>
        <taxon>Zhongshania</taxon>
    </lineage>
</organism>
<dbReference type="EMBL" id="PQGG01000013">
    <property type="protein sequence ID" value="POP53580.1"/>
    <property type="molecule type" value="Genomic_DNA"/>
</dbReference>
<dbReference type="EMBL" id="RHGB01000012">
    <property type="protein sequence ID" value="RNL61672.1"/>
    <property type="molecule type" value="Genomic_DNA"/>
</dbReference>
<evidence type="ECO:0000259" key="2">
    <source>
        <dbReference type="Pfam" id="PF22688"/>
    </source>
</evidence>
<reference evidence="3" key="1">
    <citation type="submission" date="2018-01" db="EMBL/GenBank/DDBJ databases">
        <authorList>
            <person name="Yu X.-D."/>
        </authorList>
    </citation>
    <scope>NUCLEOTIDE SEQUENCE</scope>
    <source>
        <strain evidence="3">ZX-21</strain>
    </source>
</reference>